<reference evidence="1" key="2">
    <citation type="submission" date="2020-07" db="EMBL/GenBank/DDBJ databases">
        <authorList>
            <person name="Vera ALvarez R."/>
            <person name="Arias-Moreno D.M."/>
            <person name="Jimenez-Jacinto V."/>
            <person name="Jimenez-Bremont J.F."/>
            <person name="Swaminathan K."/>
            <person name="Moose S.P."/>
            <person name="Guerrero-Gonzalez M.L."/>
            <person name="Marino-Ramirez L."/>
            <person name="Landsman D."/>
            <person name="Rodriguez-Kessler M."/>
            <person name="Delgado-Sanchez P."/>
        </authorList>
    </citation>
    <scope>NUCLEOTIDE SEQUENCE</scope>
    <source>
        <tissue evidence="1">Cladode</tissue>
    </source>
</reference>
<dbReference type="AlphaFoldDB" id="A0A7C8ZJH8"/>
<protein>
    <submittedName>
        <fullName evidence="1">Uncharacterized protein</fullName>
    </submittedName>
</protein>
<accession>A0A7C8ZJH8</accession>
<reference evidence="1" key="1">
    <citation type="journal article" date="2013" name="J. Plant Res.">
        <title>Effect of fungi and light on seed germination of three Opuntia species from semiarid lands of central Mexico.</title>
        <authorList>
            <person name="Delgado-Sanchez P."/>
            <person name="Jimenez-Bremont J.F."/>
            <person name="Guerrero-Gonzalez Mde L."/>
            <person name="Flores J."/>
        </authorList>
    </citation>
    <scope>NUCLEOTIDE SEQUENCE</scope>
    <source>
        <tissue evidence="1">Cladode</tissue>
    </source>
</reference>
<organism evidence="1">
    <name type="scientific">Opuntia streptacantha</name>
    <name type="common">Prickly pear cactus</name>
    <name type="synonym">Opuntia cardona</name>
    <dbReference type="NCBI Taxonomy" id="393608"/>
    <lineage>
        <taxon>Eukaryota</taxon>
        <taxon>Viridiplantae</taxon>
        <taxon>Streptophyta</taxon>
        <taxon>Embryophyta</taxon>
        <taxon>Tracheophyta</taxon>
        <taxon>Spermatophyta</taxon>
        <taxon>Magnoliopsida</taxon>
        <taxon>eudicotyledons</taxon>
        <taxon>Gunneridae</taxon>
        <taxon>Pentapetalae</taxon>
        <taxon>Caryophyllales</taxon>
        <taxon>Cactineae</taxon>
        <taxon>Cactaceae</taxon>
        <taxon>Opuntioideae</taxon>
        <taxon>Opuntia</taxon>
    </lineage>
</organism>
<evidence type="ECO:0000313" key="1">
    <source>
        <dbReference type="EMBL" id="MBA4643573.1"/>
    </source>
</evidence>
<sequence>MHGQLCIGAQSHAQPCVVAVHPCVASATTARPCLAVHCRAYFLFSSVSLLGHLSDLCSSLKSLLKSAFQSKPVNFFCNPSCQGLFLTRGGGVGAKLARREGWAFCRWLKAKRPLICKQKNEFAI</sequence>
<name>A0A7C8ZJH8_OPUST</name>
<proteinExistence type="predicted"/>
<dbReference type="EMBL" id="GISG01134245">
    <property type="protein sequence ID" value="MBA4643573.1"/>
    <property type="molecule type" value="Transcribed_RNA"/>
</dbReference>